<keyword evidence="4" id="KW-0863">Zinc-finger</keyword>
<accession>A0A0L7KN37</accession>
<dbReference type="GO" id="GO:0008270">
    <property type="term" value="F:zinc ion binding"/>
    <property type="evidence" value="ECO:0007669"/>
    <property type="project" value="UniProtKB-KW"/>
</dbReference>
<feature type="compositionally biased region" description="Pro residues" evidence="9">
    <location>
        <begin position="166"/>
        <end position="190"/>
    </location>
</feature>
<dbReference type="SUPFAM" id="SSF47095">
    <property type="entry name" value="HMG-box"/>
    <property type="match status" value="1"/>
</dbReference>
<dbReference type="GO" id="GO:0003713">
    <property type="term" value="F:transcription coactivator activity"/>
    <property type="evidence" value="ECO:0007669"/>
    <property type="project" value="TreeGrafter"/>
</dbReference>
<evidence type="ECO:0000256" key="9">
    <source>
        <dbReference type="SAM" id="MobiDB-lite"/>
    </source>
</evidence>
<evidence type="ECO:0000256" key="3">
    <source>
        <dbReference type="ARBA" id="ARBA00022737"/>
    </source>
</evidence>
<dbReference type="Proteomes" id="UP000037510">
    <property type="component" value="Unassembled WGS sequence"/>
</dbReference>
<dbReference type="STRING" id="104452.A0A0L7KN37"/>
<proteinExistence type="predicted"/>
<evidence type="ECO:0000256" key="2">
    <source>
        <dbReference type="ARBA" id="ARBA00022723"/>
    </source>
</evidence>
<keyword evidence="11" id="KW-1185">Reference proteome</keyword>
<keyword evidence="6" id="KW-0805">Transcription regulation</keyword>
<keyword evidence="10" id="KW-0489">Methyltransferase</keyword>
<keyword evidence="2" id="KW-0479">Metal-binding</keyword>
<feature type="region of interest" description="Disordered" evidence="9">
    <location>
        <begin position="61"/>
        <end position="99"/>
    </location>
</feature>
<reference evidence="10 11" key="1">
    <citation type="journal article" date="2015" name="Genome Biol. Evol.">
        <title>The genome of winter moth (Operophtera brumata) provides a genomic perspective on sexual dimorphism and phenology.</title>
        <authorList>
            <person name="Derks M.F."/>
            <person name="Smit S."/>
            <person name="Salis L."/>
            <person name="Schijlen E."/>
            <person name="Bossers A."/>
            <person name="Mateman C."/>
            <person name="Pijl A.S."/>
            <person name="de Ridder D."/>
            <person name="Groenen M.A."/>
            <person name="Visser M.E."/>
            <person name="Megens H.J."/>
        </authorList>
    </citation>
    <scope>NUCLEOTIDE SEQUENCE [LARGE SCALE GENOMIC DNA]</scope>
    <source>
        <strain evidence="10">WM2013NL</strain>
        <tissue evidence="10">Head and thorax</tissue>
    </source>
</reference>
<organism evidence="10 11">
    <name type="scientific">Operophtera brumata</name>
    <name type="common">Winter moth</name>
    <name type="synonym">Phalaena brumata</name>
    <dbReference type="NCBI Taxonomy" id="104452"/>
    <lineage>
        <taxon>Eukaryota</taxon>
        <taxon>Metazoa</taxon>
        <taxon>Ecdysozoa</taxon>
        <taxon>Arthropoda</taxon>
        <taxon>Hexapoda</taxon>
        <taxon>Insecta</taxon>
        <taxon>Pterygota</taxon>
        <taxon>Neoptera</taxon>
        <taxon>Endopterygota</taxon>
        <taxon>Lepidoptera</taxon>
        <taxon>Glossata</taxon>
        <taxon>Ditrysia</taxon>
        <taxon>Geometroidea</taxon>
        <taxon>Geometridae</taxon>
        <taxon>Larentiinae</taxon>
        <taxon>Operophtera</taxon>
    </lineage>
</organism>
<evidence type="ECO:0000313" key="10">
    <source>
        <dbReference type="EMBL" id="KOB64535.1"/>
    </source>
</evidence>
<dbReference type="InterPro" id="IPR036910">
    <property type="entry name" value="HMG_box_dom_sf"/>
</dbReference>
<protein>
    <submittedName>
        <fullName evidence="10">Histone-lysine N-methyltransferase trr</fullName>
    </submittedName>
</protein>
<keyword evidence="3" id="KW-0677">Repeat</keyword>
<dbReference type="GO" id="GO:0042800">
    <property type="term" value="F:histone H3K4 methyltransferase activity"/>
    <property type="evidence" value="ECO:0007669"/>
    <property type="project" value="TreeGrafter"/>
</dbReference>
<dbReference type="GO" id="GO:0044666">
    <property type="term" value="C:MLL3/4 complex"/>
    <property type="evidence" value="ECO:0007669"/>
    <property type="project" value="TreeGrafter"/>
</dbReference>
<keyword evidence="7" id="KW-0804">Transcription</keyword>
<dbReference type="GO" id="GO:0045944">
    <property type="term" value="P:positive regulation of transcription by RNA polymerase II"/>
    <property type="evidence" value="ECO:0007669"/>
    <property type="project" value="TreeGrafter"/>
</dbReference>
<dbReference type="PANTHER" id="PTHR45888:SF6">
    <property type="entry name" value="HL01030P-RELATED"/>
    <property type="match status" value="1"/>
</dbReference>
<sequence length="224" mass="23650">MLVSSLGLGSAATISAVLYANTNHPEWKTEFPNWVDRCKQILKKWRALPSEQKAPYLGRARDNRSAIRMKKAQQSTGCESETGSGTTTPTTPTPAPAPAVGPLVVPGAVTSLAAAAAVPAIVGAPGAVRAPNVTVTAGGLLEADAHIRVLTPSEIMRTLPRLAQHPPAPRAPAPPATPTPTPPEPTPPSHTVPRYTTTLAYTLTHPHTTYIIYILCSRRKTTIL</sequence>
<dbReference type="EMBL" id="JTDY01008520">
    <property type="protein sequence ID" value="KOB64535.1"/>
    <property type="molecule type" value="Genomic_DNA"/>
</dbReference>
<name>A0A0L7KN37_OPEBR</name>
<evidence type="ECO:0000256" key="4">
    <source>
        <dbReference type="ARBA" id="ARBA00022771"/>
    </source>
</evidence>
<evidence type="ECO:0000313" key="11">
    <source>
        <dbReference type="Proteomes" id="UP000037510"/>
    </source>
</evidence>
<dbReference type="GO" id="GO:0032259">
    <property type="term" value="P:methylation"/>
    <property type="evidence" value="ECO:0007669"/>
    <property type="project" value="UniProtKB-KW"/>
</dbReference>
<evidence type="ECO:0000256" key="7">
    <source>
        <dbReference type="ARBA" id="ARBA00023163"/>
    </source>
</evidence>
<evidence type="ECO:0000256" key="6">
    <source>
        <dbReference type="ARBA" id="ARBA00023015"/>
    </source>
</evidence>
<keyword evidence="5" id="KW-0862">Zinc</keyword>
<comment type="caution">
    <text evidence="10">The sequence shown here is derived from an EMBL/GenBank/DDBJ whole genome shotgun (WGS) entry which is preliminary data.</text>
</comment>
<dbReference type="PANTHER" id="PTHR45888">
    <property type="entry name" value="HL01030P-RELATED"/>
    <property type="match status" value="1"/>
</dbReference>
<evidence type="ECO:0000256" key="5">
    <source>
        <dbReference type="ARBA" id="ARBA00022833"/>
    </source>
</evidence>
<keyword evidence="10" id="KW-0808">Transferase</keyword>
<evidence type="ECO:0000256" key="8">
    <source>
        <dbReference type="ARBA" id="ARBA00023242"/>
    </source>
</evidence>
<feature type="compositionally biased region" description="Polar residues" evidence="9">
    <location>
        <begin position="72"/>
        <end position="81"/>
    </location>
</feature>
<gene>
    <name evidence="10" type="ORF">OBRU01_24106</name>
</gene>
<feature type="region of interest" description="Disordered" evidence="9">
    <location>
        <begin position="164"/>
        <end position="193"/>
    </location>
</feature>
<dbReference type="Gene3D" id="1.10.30.10">
    <property type="entry name" value="High mobility group box domain"/>
    <property type="match status" value="1"/>
</dbReference>
<comment type="subcellular location">
    <subcellularLocation>
        <location evidence="1">Nucleus</location>
    </subcellularLocation>
</comment>
<dbReference type="AlphaFoldDB" id="A0A0L7KN37"/>
<keyword evidence="8" id="KW-0539">Nucleus</keyword>
<evidence type="ECO:0000256" key="1">
    <source>
        <dbReference type="ARBA" id="ARBA00004123"/>
    </source>
</evidence>